<reference evidence="3" key="1">
    <citation type="journal article" date="2019" name="Int. J. Syst. Evol. Microbiol.">
        <title>The Global Catalogue of Microorganisms (GCM) 10K type strain sequencing project: providing services to taxonomists for standard genome sequencing and annotation.</title>
        <authorList>
            <consortium name="The Broad Institute Genomics Platform"/>
            <consortium name="The Broad Institute Genome Sequencing Center for Infectious Disease"/>
            <person name="Wu L."/>
            <person name="Ma J."/>
        </authorList>
    </citation>
    <scope>NUCLEOTIDE SEQUENCE [LARGE SCALE GENOMIC DNA]</scope>
    <source>
        <strain evidence="3">JCM 13584</strain>
    </source>
</reference>
<dbReference type="Proteomes" id="UP001499954">
    <property type="component" value="Unassembled WGS sequence"/>
</dbReference>
<evidence type="ECO:0000313" key="3">
    <source>
        <dbReference type="Proteomes" id="UP001499954"/>
    </source>
</evidence>
<dbReference type="Pfam" id="PF13692">
    <property type="entry name" value="Glyco_trans_1_4"/>
    <property type="match status" value="1"/>
</dbReference>
<keyword evidence="3" id="KW-1185">Reference proteome</keyword>
<organism evidence="2 3">
    <name type="scientific">Agromyces allii</name>
    <dbReference type="NCBI Taxonomy" id="393607"/>
    <lineage>
        <taxon>Bacteria</taxon>
        <taxon>Bacillati</taxon>
        <taxon>Actinomycetota</taxon>
        <taxon>Actinomycetes</taxon>
        <taxon>Micrococcales</taxon>
        <taxon>Microbacteriaceae</taxon>
        <taxon>Agromyces</taxon>
    </lineage>
</organism>
<dbReference type="PANTHER" id="PTHR46401:SF2">
    <property type="entry name" value="GLYCOSYLTRANSFERASE WBBK-RELATED"/>
    <property type="match status" value="1"/>
</dbReference>
<sequence length="366" mass="40148">MRTIHKVLVFPAWDDNPYLNLLSLAPRTGGFEFSGSTTNDSLRSAAANLGARDVLHLHWTSPILQRCETDADAWAALAQFTILLRDAQERGVRVIWTVHNQLPHELAHRDAEIALYRLLAESVDVIHVMAPATARLVADICELPADRVRMLPHPSYLGVYGVPPSKAEARRMLGVGADEPTVLFLGQMRPYKGLSTLLTAVRTLAERGEPTPTLLLAGSAKPEAQEEIERALPAGARVITRFGFVPDGDVGTWFAAADVAVFPYSAILNSGSLHLSAAFEVPAILPREEHLVEQFGAEPWVRFFDTEAPVESMARLLSDVVRDPVGPNLTPEFDRFNGSISPWLVSAQYSRLLEELVGEPPEHSSS</sequence>
<proteinExistence type="predicted"/>
<evidence type="ECO:0008006" key="4">
    <source>
        <dbReference type="Google" id="ProtNLM"/>
    </source>
</evidence>
<dbReference type="SUPFAM" id="SSF53756">
    <property type="entry name" value="UDP-Glycosyltransferase/glycogen phosphorylase"/>
    <property type="match status" value="1"/>
</dbReference>
<dbReference type="PANTHER" id="PTHR46401">
    <property type="entry name" value="GLYCOSYLTRANSFERASE WBBK-RELATED"/>
    <property type="match status" value="1"/>
</dbReference>
<gene>
    <name evidence="2" type="ORF">GCM10009717_07360</name>
</gene>
<dbReference type="EMBL" id="BAAAMK010000001">
    <property type="protein sequence ID" value="GAA1943440.1"/>
    <property type="molecule type" value="Genomic_DNA"/>
</dbReference>
<dbReference type="Gene3D" id="3.40.50.2000">
    <property type="entry name" value="Glycogen Phosphorylase B"/>
    <property type="match status" value="2"/>
</dbReference>
<evidence type="ECO:0000256" key="1">
    <source>
        <dbReference type="ARBA" id="ARBA00022679"/>
    </source>
</evidence>
<name>A0ABP5BFY8_9MICO</name>
<comment type="caution">
    <text evidence="2">The sequence shown here is derived from an EMBL/GenBank/DDBJ whole genome shotgun (WGS) entry which is preliminary data.</text>
</comment>
<evidence type="ECO:0000313" key="2">
    <source>
        <dbReference type="EMBL" id="GAA1943440.1"/>
    </source>
</evidence>
<protein>
    <recommendedName>
        <fullName evidence="4">D-inositol 3-phosphate glycosyltransferase</fullName>
    </recommendedName>
</protein>
<keyword evidence="1" id="KW-0808">Transferase</keyword>
<accession>A0ABP5BFY8</accession>
<dbReference type="RefSeq" id="WP_157414868.1">
    <property type="nucleotide sequence ID" value="NZ_BAAAMK010000001.1"/>
</dbReference>